<reference evidence="2" key="1">
    <citation type="submission" date="2022-11" db="UniProtKB">
        <authorList>
            <consortium name="WormBaseParasite"/>
        </authorList>
    </citation>
    <scope>IDENTIFICATION</scope>
</reference>
<evidence type="ECO:0000313" key="1">
    <source>
        <dbReference type="Proteomes" id="UP000887580"/>
    </source>
</evidence>
<dbReference type="WBParaSite" id="PS1159_v2.g5950.t1">
    <property type="protein sequence ID" value="PS1159_v2.g5950.t1"/>
    <property type="gene ID" value="PS1159_v2.g5950"/>
</dbReference>
<accession>A0AC35GKE3</accession>
<evidence type="ECO:0000313" key="2">
    <source>
        <dbReference type="WBParaSite" id="PS1159_v2.g5950.t1"/>
    </source>
</evidence>
<dbReference type="Proteomes" id="UP000887580">
    <property type="component" value="Unplaced"/>
</dbReference>
<name>A0AC35GKE3_9BILA</name>
<sequence length="309" mass="33268">MMDQSFDAFGGNTGGYEGNGWSGGGDTSFAATQAAPKGIDYDRVALPATVATLNNLESTAEKIQYGNYSFSQVRIVAEVVSVSETESKETRYMVRDYGNEDQTPFLIVQYSGIDTNTAPPFIEGTIVHAIGKIRTFDGQSAILAFKVLEVSDTQMREVFPKEARVAELYFTKNVPDMYASGDMSNFVGTFLSPEPPQSNNRTNTAALATPSRNLPLNNYAIAAIAGGDNGASIYGSTQRPGKGSNPQQNKILQYFENHPSLSSDEGISATTIRAAIGGNARFDDDINELASNGVIYTTIDDNHFALVTE</sequence>
<protein>
    <submittedName>
        <fullName evidence="2">Replication protein A C-terminal domain-containing protein</fullName>
    </submittedName>
</protein>
<proteinExistence type="predicted"/>
<organism evidence="1 2">
    <name type="scientific">Panagrolaimus sp. PS1159</name>
    <dbReference type="NCBI Taxonomy" id="55785"/>
    <lineage>
        <taxon>Eukaryota</taxon>
        <taxon>Metazoa</taxon>
        <taxon>Ecdysozoa</taxon>
        <taxon>Nematoda</taxon>
        <taxon>Chromadorea</taxon>
        <taxon>Rhabditida</taxon>
        <taxon>Tylenchina</taxon>
        <taxon>Panagrolaimomorpha</taxon>
        <taxon>Panagrolaimoidea</taxon>
        <taxon>Panagrolaimidae</taxon>
        <taxon>Panagrolaimus</taxon>
    </lineage>
</organism>